<keyword evidence="5" id="KW-1185">Reference proteome</keyword>
<dbReference type="Proteomes" id="UP001268089">
    <property type="component" value="Unassembled WGS sequence"/>
</dbReference>
<protein>
    <submittedName>
        <fullName evidence="4">Uncharacterized protein</fullName>
    </submittedName>
</protein>
<keyword evidence="3" id="KW-0732">Signal</keyword>
<keyword evidence="2" id="KW-0472">Membrane</keyword>
<dbReference type="EMBL" id="JAVDXO010000001">
    <property type="protein sequence ID" value="MDR7304965.1"/>
    <property type="molecule type" value="Genomic_DNA"/>
</dbReference>
<keyword evidence="2" id="KW-0812">Transmembrane</keyword>
<name>A0ABU1ZHF7_9BURK</name>
<dbReference type="RefSeq" id="WP_310338617.1">
    <property type="nucleotide sequence ID" value="NZ_JAVDXO010000001.1"/>
</dbReference>
<comment type="caution">
    <text evidence="4">The sequence shown here is derived from an EMBL/GenBank/DDBJ whole genome shotgun (WGS) entry which is preliminary data.</text>
</comment>
<feature type="chain" id="PRO_5046785480" evidence="3">
    <location>
        <begin position="20"/>
        <end position="649"/>
    </location>
</feature>
<evidence type="ECO:0000313" key="4">
    <source>
        <dbReference type="EMBL" id="MDR7304965.1"/>
    </source>
</evidence>
<evidence type="ECO:0000256" key="1">
    <source>
        <dbReference type="SAM" id="MobiDB-lite"/>
    </source>
</evidence>
<evidence type="ECO:0000313" key="5">
    <source>
        <dbReference type="Proteomes" id="UP001268089"/>
    </source>
</evidence>
<evidence type="ECO:0000256" key="2">
    <source>
        <dbReference type="SAM" id="Phobius"/>
    </source>
</evidence>
<sequence length="649" mass="69600">MKTSVAGVVLLCAAMGSSALTLGRARGAAILGQPLELTVPVQFAADEDSTGLCFEADVYYGENRQDSSRVTVTADTPGSGQPIVLRIASRLPVDEPVVTLYVRSACGVKASRKYVLLADLVSELAPPVAVATPIRPSVPAAVPPVAAVAPDAKPANAGNGSKSGKAATAPRVTTESAKLGTPAAYAAVPTPKLSGSSRARLKLAPLDLSQDWDPNLKSSPDLISAPTEDVDKRMAAAALWRSLNLTPEEVMHDAARLQGLEQNVQKLSDLTAQNQRQMQTLLARLEKADAQKYANPLVYGLVVALLALAGLLLWGWRRWRNADAGAPWWRGDAVEQEEPASVHESAAVSVNTGPLPATQQEPHKRPELRTQPRAPVVQALASVDIDLYLDDMLPSAVAPISRSGPMSRLPASDRPPSRMTGLRDFHSSMSGSLRSINTQEVLDVRQQAEFFMTLGQYDDAIALLENSIHDNAESNPLVYLDLLKALHTLSRKEAFDRYRDEFNALFTGQVPVYAQFSQPGRGLDAYPELCGHIASLWPSKAALEFIEKCMVREANAAAVVNFDLEAFRELLLLHAVLTRLSEVSESAMMPFSAAKAAVTEASETDAAPVAAAPMEVDFEISDLETPAPHNLIEFDAPDVSVTPPPDTRP</sequence>
<organism evidence="4 5">
    <name type="scientific">Rhodoferax saidenbachensis</name>
    <dbReference type="NCBI Taxonomy" id="1484693"/>
    <lineage>
        <taxon>Bacteria</taxon>
        <taxon>Pseudomonadati</taxon>
        <taxon>Pseudomonadota</taxon>
        <taxon>Betaproteobacteria</taxon>
        <taxon>Burkholderiales</taxon>
        <taxon>Comamonadaceae</taxon>
        <taxon>Rhodoferax</taxon>
    </lineage>
</organism>
<feature type="region of interest" description="Disordered" evidence="1">
    <location>
        <begin position="153"/>
        <end position="176"/>
    </location>
</feature>
<keyword evidence="2" id="KW-1133">Transmembrane helix</keyword>
<feature type="transmembrane region" description="Helical" evidence="2">
    <location>
        <begin position="297"/>
        <end position="316"/>
    </location>
</feature>
<proteinExistence type="predicted"/>
<evidence type="ECO:0000256" key="3">
    <source>
        <dbReference type="SAM" id="SignalP"/>
    </source>
</evidence>
<reference evidence="4 5" key="1">
    <citation type="submission" date="2023-07" db="EMBL/GenBank/DDBJ databases">
        <title>Sorghum-associated microbial communities from plants grown in Nebraska, USA.</title>
        <authorList>
            <person name="Schachtman D."/>
        </authorList>
    </citation>
    <scope>NUCLEOTIDE SEQUENCE [LARGE SCALE GENOMIC DNA]</scope>
    <source>
        <strain evidence="4 5">BE308</strain>
    </source>
</reference>
<gene>
    <name evidence="4" type="ORF">J2X15_000231</name>
</gene>
<feature type="signal peptide" evidence="3">
    <location>
        <begin position="1"/>
        <end position="19"/>
    </location>
</feature>
<accession>A0ABU1ZHF7</accession>